<accession>A0ABS3C649</accession>
<comment type="caution">
    <text evidence="1">The sequence shown here is derived from an EMBL/GenBank/DDBJ whole genome shotgun (WGS) entry which is preliminary data.</text>
</comment>
<dbReference type="RefSeq" id="WP_206579381.1">
    <property type="nucleotide sequence ID" value="NZ_JAFKCT010000008.1"/>
</dbReference>
<keyword evidence="2" id="KW-1185">Reference proteome</keyword>
<gene>
    <name evidence="1" type="ORF">J0A68_16715</name>
</gene>
<dbReference type="Proteomes" id="UP000664317">
    <property type="component" value="Unassembled WGS sequence"/>
</dbReference>
<dbReference type="EMBL" id="JAFKCT010000008">
    <property type="protein sequence ID" value="MBN7812599.1"/>
    <property type="molecule type" value="Genomic_DNA"/>
</dbReference>
<evidence type="ECO:0000313" key="1">
    <source>
        <dbReference type="EMBL" id="MBN7812599.1"/>
    </source>
</evidence>
<proteinExistence type="predicted"/>
<name>A0ABS3C649_9BACT</name>
<protein>
    <recommendedName>
        <fullName evidence="3">Response regulatory domain-containing protein</fullName>
    </recommendedName>
</protein>
<evidence type="ECO:0008006" key="3">
    <source>
        <dbReference type="Google" id="ProtNLM"/>
    </source>
</evidence>
<organism evidence="1 2">
    <name type="scientific">Algoriphagus oliviformis</name>
    <dbReference type="NCBI Taxonomy" id="2811231"/>
    <lineage>
        <taxon>Bacteria</taxon>
        <taxon>Pseudomonadati</taxon>
        <taxon>Bacteroidota</taxon>
        <taxon>Cytophagia</taxon>
        <taxon>Cytophagales</taxon>
        <taxon>Cyclobacteriaceae</taxon>
        <taxon>Algoriphagus</taxon>
    </lineage>
</organism>
<reference evidence="1 2" key="1">
    <citation type="submission" date="2021-03" db="EMBL/GenBank/DDBJ databases">
        <title>novel species isolated from a fishpond in China.</title>
        <authorList>
            <person name="Lu H."/>
            <person name="Cai Z."/>
        </authorList>
    </citation>
    <scope>NUCLEOTIDE SEQUENCE [LARGE SCALE GENOMIC DNA]</scope>
    <source>
        <strain evidence="1 2">H41</strain>
    </source>
</reference>
<sequence length="64" mass="7206">MSAWELLNRLESDLASCPPTVLITSSLGASNSEKTKDYPQIVGFFEKPITFENIRQIFHLVGKH</sequence>
<evidence type="ECO:0000313" key="2">
    <source>
        <dbReference type="Proteomes" id="UP000664317"/>
    </source>
</evidence>